<dbReference type="GO" id="GO:0015297">
    <property type="term" value="F:antiporter activity"/>
    <property type="evidence" value="ECO:0007669"/>
    <property type="project" value="InterPro"/>
</dbReference>
<dbReference type="GO" id="GO:0005886">
    <property type="term" value="C:plasma membrane"/>
    <property type="evidence" value="ECO:0007669"/>
    <property type="project" value="UniProtKB-SubCell"/>
</dbReference>
<evidence type="ECO:0000256" key="7">
    <source>
        <dbReference type="ARBA" id="ARBA00022989"/>
    </source>
</evidence>
<reference evidence="11 12" key="1">
    <citation type="submission" date="2011-01" db="EMBL/GenBank/DDBJ databases">
        <authorList>
            <person name="Weinstock G."/>
            <person name="Sodergren E."/>
            <person name="Clifton S."/>
            <person name="Fulton L."/>
            <person name="Fulton B."/>
            <person name="Courtney L."/>
            <person name="Fronick C."/>
            <person name="Harrison M."/>
            <person name="Strong C."/>
            <person name="Farmer C."/>
            <person name="Delahaunty K."/>
            <person name="Markovic C."/>
            <person name="Hall O."/>
            <person name="Minx P."/>
            <person name="Tomlinson C."/>
            <person name="Mitreva M."/>
            <person name="Hou S."/>
            <person name="Chen J."/>
            <person name="Wollam A."/>
            <person name="Pepin K.H."/>
            <person name="Johnson M."/>
            <person name="Bhonagiri V."/>
            <person name="Zhang X."/>
            <person name="Suruliraj S."/>
            <person name="Warren W."/>
            <person name="Chinwalla A."/>
            <person name="Mardis E.R."/>
            <person name="Wilson R.K."/>
        </authorList>
    </citation>
    <scope>NUCLEOTIDE SEQUENCE [LARGE SCALE GENOMIC DNA]</scope>
    <source>
        <strain evidence="12">DSM 22608 / JCM 16073 / KCTC 15190 / YIT 12066</strain>
    </source>
</reference>
<dbReference type="InterPro" id="IPR045070">
    <property type="entry name" value="MATE_MepA-like"/>
</dbReference>
<dbReference type="HOGENOM" id="CLU_012893_0_0_6"/>
<evidence type="ECO:0000256" key="8">
    <source>
        <dbReference type="ARBA" id="ARBA00023136"/>
    </source>
</evidence>
<dbReference type="NCBIfam" id="TIGR00797">
    <property type="entry name" value="matE"/>
    <property type="match status" value="1"/>
</dbReference>
<keyword evidence="4" id="KW-0813">Transport</keyword>
<organism evidence="11 12">
    <name type="scientific">Succinatimonas hippei (strain DSM 22608 / JCM 16073 / KCTC 15190 / YIT 12066)</name>
    <dbReference type="NCBI Taxonomy" id="762983"/>
    <lineage>
        <taxon>Bacteria</taxon>
        <taxon>Pseudomonadati</taxon>
        <taxon>Pseudomonadota</taxon>
        <taxon>Gammaproteobacteria</taxon>
        <taxon>Aeromonadales</taxon>
        <taxon>Succinivibrionaceae</taxon>
        <taxon>Succinatimonas</taxon>
    </lineage>
</organism>
<keyword evidence="7 10" id="KW-1133">Transmembrane helix</keyword>
<evidence type="ECO:0000256" key="10">
    <source>
        <dbReference type="SAM" id="Phobius"/>
    </source>
</evidence>
<feature type="transmembrane region" description="Helical" evidence="10">
    <location>
        <begin position="102"/>
        <end position="120"/>
    </location>
</feature>
<dbReference type="STRING" id="762983.HMPREF9444_00055"/>
<feature type="transmembrane region" description="Helical" evidence="10">
    <location>
        <begin position="198"/>
        <end position="218"/>
    </location>
</feature>
<dbReference type="OrthoDB" id="9806302at2"/>
<feature type="transmembrane region" description="Helical" evidence="10">
    <location>
        <begin position="140"/>
        <end position="162"/>
    </location>
</feature>
<evidence type="ECO:0000313" key="12">
    <source>
        <dbReference type="Proteomes" id="UP000018458"/>
    </source>
</evidence>
<keyword evidence="8 10" id="KW-0472">Membrane</keyword>
<evidence type="ECO:0000256" key="2">
    <source>
        <dbReference type="ARBA" id="ARBA00008417"/>
    </source>
</evidence>
<name>E8LH97_SUCHY</name>
<evidence type="ECO:0000256" key="5">
    <source>
        <dbReference type="ARBA" id="ARBA00022475"/>
    </source>
</evidence>
<feature type="transmembrane region" description="Helical" evidence="10">
    <location>
        <begin position="360"/>
        <end position="379"/>
    </location>
</feature>
<dbReference type="eggNOG" id="COG0534">
    <property type="taxonomic scope" value="Bacteria"/>
</dbReference>
<evidence type="ECO:0000256" key="9">
    <source>
        <dbReference type="ARBA" id="ARBA00023251"/>
    </source>
</evidence>
<protein>
    <recommendedName>
        <fullName evidence="3">Multidrug export protein MepA</fullName>
    </recommendedName>
</protein>
<feature type="transmembrane region" description="Helical" evidence="10">
    <location>
        <begin position="431"/>
        <end position="449"/>
    </location>
</feature>
<feature type="transmembrane region" description="Helical" evidence="10">
    <location>
        <begin position="169"/>
        <end position="192"/>
    </location>
</feature>
<dbReference type="GO" id="GO:0042910">
    <property type="term" value="F:xenobiotic transmembrane transporter activity"/>
    <property type="evidence" value="ECO:0007669"/>
    <property type="project" value="InterPro"/>
</dbReference>
<dbReference type="AlphaFoldDB" id="E8LH97"/>
<keyword evidence="5" id="KW-1003">Cell membrane</keyword>
<feature type="transmembrane region" description="Helical" evidence="10">
    <location>
        <begin position="320"/>
        <end position="340"/>
    </location>
</feature>
<feature type="transmembrane region" description="Helical" evidence="10">
    <location>
        <begin position="21"/>
        <end position="38"/>
    </location>
</feature>
<evidence type="ECO:0000313" key="11">
    <source>
        <dbReference type="EMBL" id="EFY08105.1"/>
    </source>
</evidence>
<dbReference type="GO" id="GO:0046677">
    <property type="term" value="P:response to antibiotic"/>
    <property type="evidence" value="ECO:0007669"/>
    <property type="project" value="UniProtKB-KW"/>
</dbReference>
<sequence length="463" mass="50802">MSKFSAQDFSTGSVYKHLINLAVPMTAAMIVQVCYSLVDRIYLGHLSDTSNMALTGLGLSFPLISIVMAFTSLFSTGATPLFSMYRGRQDPKTAQKIIDSTYAMILFFAAGLMLVFYTGFKPIIYLFGGSDLSYPYAKDYLLIYLLGTPLVMLSSGLSGFINAQGFPKVAMLSVMTGAVINIILDPIFIFYLDLKIQGAAVASVISQAVSAFMVIRFLTGKKSLFKLKLNRLKPDFKLCRQIVGLGVTGFTMQGTNGIVQIACNVTLRAHGGDIYIGIMTVLMSVRDVIFLPMHGLTDAAKPIIAFNYGAGLLSRIKQSICFTAISATSYLFICWLIIFLNPEIIFTLFNADINTITLGVPALHIYFFGFFMMALHATGQTAFVGLGKAKPAVFFALFRKVLIVVPLTIILPEIGNLGVKGVFMAEPISNWISGICCFGMMLYTVKILFKEHRRHHLATTEKE</sequence>
<dbReference type="PANTHER" id="PTHR43823:SF3">
    <property type="entry name" value="MULTIDRUG EXPORT PROTEIN MEPA"/>
    <property type="match status" value="1"/>
</dbReference>
<dbReference type="EMBL" id="AEVO01000003">
    <property type="protein sequence ID" value="EFY08105.1"/>
    <property type="molecule type" value="Genomic_DNA"/>
</dbReference>
<dbReference type="RefSeq" id="WP_009142285.1">
    <property type="nucleotide sequence ID" value="NZ_GL830941.1"/>
</dbReference>
<evidence type="ECO:0000256" key="6">
    <source>
        <dbReference type="ARBA" id="ARBA00022692"/>
    </source>
</evidence>
<proteinExistence type="inferred from homology"/>
<dbReference type="InterPro" id="IPR048279">
    <property type="entry name" value="MdtK-like"/>
</dbReference>
<keyword evidence="12" id="KW-1185">Reference proteome</keyword>
<dbReference type="Proteomes" id="UP000018458">
    <property type="component" value="Unassembled WGS sequence"/>
</dbReference>
<gene>
    <name evidence="11" type="ORF">HMPREF9444_00055</name>
</gene>
<feature type="transmembrane region" description="Helical" evidence="10">
    <location>
        <begin position="58"/>
        <end position="82"/>
    </location>
</feature>
<evidence type="ECO:0000256" key="3">
    <source>
        <dbReference type="ARBA" id="ARBA00022106"/>
    </source>
</evidence>
<dbReference type="InterPro" id="IPR002528">
    <property type="entry name" value="MATE_fam"/>
</dbReference>
<dbReference type="Pfam" id="PF01554">
    <property type="entry name" value="MatE"/>
    <property type="match status" value="2"/>
</dbReference>
<keyword evidence="9" id="KW-0046">Antibiotic resistance</keyword>
<comment type="subcellular location">
    <subcellularLocation>
        <location evidence="1">Cell inner membrane</location>
        <topology evidence="1">Multi-pass membrane protein</topology>
    </subcellularLocation>
</comment>
<dbReference type="PIRSF" id="PIRSF006603">
    <property type="entry name" value="DinF"/>
    <property type="match status" value="1"/>
</dbReference>
<accession>E8LH97</accession>
<dbReference type="InterPro" id="IPR051327">
    <property type="entry name" value="MATE_MepA_subfamily"/>
</dbReference>
<evidence type="ECO:0000256" key="4">
    <source>
        <dbReference type="ARBA" id="ARBA00022448"/>
    </source>
</evidence>
<comment type="caution">
    <text evidence="11">The sequence shown here is derived from an EMBL/GenBank/DDBJ whole genome shotgun (WGS) entry which is preliminary data.</text>
</comment>
<dbReference type="PANTHER" id="PTHR43823">
    <property type="entry name" value="SPORULATION PROTEIN YKVU"/>
    <property type="match status" value="1"/>
</dbReference>
<feature type="transmembrane region" description="Helical" evidence="10">
    <location>
        <begin position="391"/>
        <end position="411"/>
    </location>
</feature>
<dbReference type="CDD" id="cd13143">
    <property type="entry name" value="MATE_MepA_like"/>
    <property type="match status" value="1"/>
</dbReference>
<keyword evidence="6 10" id="KW-0812">Transmembrane</keyword>
<comment type="similarity">
    <text evidence="2">Belongs to the multi antimicrobial extrusion (MATE) (TC 2.A.66.1) family. MepA subfamily.</text>
</comment>
<evidence type="ECO:0000256" key="1">
    <source>
        <dbReference type="ARBA" id="ARBA00004429"/>
    </source>
</evidence>